<keyword evidence="1" id="KW-0175">Coiled coil</keyword>
<reference evidence="3" key="1">
    <citation type="journal article" date="2022" name="Int. J. Mol. Sci.">
        <title>Draft Genome of Tanacetum Coccineum: Genomic Comparison of Closely Related Tanacetum-Family Plants.</title>
        <authorList>
            <person name="Yamashiro T."/>
            <person name="Shiraishi A."/>
            <person name="Nakayama K."/>
            <person name="Satake H."/>
        </authorList>
    </citation>
    <scope>NUCLEOTIDE SEQUENCE</scope>
</reference>
<feature type="compositionally biased region" description="Polar residues" evidence="2">
    <location>
        <begin position="474"/>
        <end position="493"/>
    </location>
</feature>
<reference evidence="3" key="2">
    <citation type="submission" date="2022-01" db="EMBL/GenBank/DDBJ databases">
        <authorList>
            <person name="Yamashiro T."/>
            <person name="Shiraishi A."/>
            <person name="Satake H."/>
            <person name="Nakayama K."/>
        </authorList>
    </citation>
    <scope>NUCLEOTIDE SEQUENCE</scope>
</reference>
<accession>A0ABQ5IT70</accession>
<evidence type="ECO:0000256" key="1">
    <source>
        <dbReference type="SAM" id="Coils"/>
    </source>
</evidence>
<comment type="caution">
    <text evidence="3">The sequence shown here is derived from an EMBL/GenBank/DDBJ whole genome shotgun (WGS) entry which is preliminary data.</text>
</comment>
<proteinExistence type="predicted"/>
<name>A0ABQ5IT70_9ASTR</name>
<feature type="compositionally biased region" description="Polar residues" evidence="2">
    <location>
        <begin position="453"/>
        <end position="463"/>
    </location>
</feature>
<keyword evidence="4" id="KW-1185">Reference proteome</keyword>
<feature type="region of interest" description="Disordered" evidence="2">
    <location>
        <begin position="453"/>
        <end position="502"/>
    </location>
</feature>
<evidence type="ECO:0000256" key="2">
    <source>
        <dbReference type="SAM" id="MobiDB-lite"/>
    </source>
</evidence>
<gene>
    <name evidence="3" type="ORF">Tco_1112965</name>
</gene>
<dbReference type="Proteomes" id="UP001151760">
    <property type="component" value="Unassembled WGS sequence"/>
</dbReference>
<dbReference type="EMBL" id="BQNB010021079">
    <property type="protein sequence ID" value="GJU02627.1"/>
    <property type="molecule type" value="Genomic_DNA"/>
</dbReference>
<evidence type="ECO:0000313" key="3">
    <source>
        <dbReference type="EMBL" id="GJU02627.1"/>
    </source>
</evidence>
<protein>
    <submittedName>
        <fullName evidence="3">Uncharacterized protein</fullName>
    </submittedName>
</protein>
<sequence>MDDLIRNRNAKFTAFPQEIDTLKQNLSNHVKENESLSTTLTVFKTKFKEKESNTWTRKLFWKTKIKNWIIFFLNKIKEDFGKHFVTKKELSAEQAFWLKHSNYNPDTSVKSHTPVRIEAPSELPKVSLVNESLKKLKYHLASFEKVVKKRTTSDAISTDKNASEIQIKQLSIDNDQLLKPIMSQEIMHIAASYADSLNVNKSCMDECNKSQSQEKDTVIRKLKDRIKSLSGKDSVENVKKDIDEIETINIELEHSVAKLLSENENLRKEREHLKSIYKDQFDSIKKTRVQSKEHCDSLIAQINAKSVENSDLNAQLQEKVFAIAALKNKLRKLKGKNVVDTAVSKPIATIAPGMFKLDIEPISHRLKNNRDAHEVYLEKTIENTDTLRGLVECARKQNPSEPLLESACMFTKHVQELLVYVSKTCPSLTKPCEKLVAVTPINKDKKVRFVEPVTSSSNIPKQTDSLRTKDSNKPLLTSTGVNTTTSASGSKLSGNAKKNRIS</sequence>
<organism evidence="3 4">
    <name type="scientific">Tanacetum coccineum</name>
    <dbReference type="NCBI Taxonomy" id="301880"/>
    <lineage>
        <taxon>Eukaryota</taxon>
        <taxon>Viridiplantae</taxon>
        <taxon>Streptophyta</taxon>
        <taxon>Embryophyta</taxon>
        <taxon>Tracheophyta</taxon>
        <taxon>Spermatophyta</taxon>
        <taxon>Magnoliopsida</taxon>
        <taxon>eudicotyledons</taxon>
        <taxon>Gunneridae</taxon>
        <taxon>Pentapetalae</taxon>
        <taxon>asterids</taxon>
        <taxon>campanulids</taxon>
        <taxon>Asterales</taxon>
        <taxon>Asteraceae</taxon>
        <taxon>Asteroideae</taxon>
        <taxon>Anthemideae</taxon>
        <taxon>Anthemidinae</taxon>
        <taxon>Tanacetum</taxon>
    </lineage>
</organism>
<feature type="coiled-coil region" evidence="1">
    <location>
        <begin position="235"/>
        <end position="276"/>
    </location>
</feature>
<evidence type="ECO:0000313" key="4">
    <source>
        <dbReference type="Proteomes" id="UP001151760"/>
    </source>
</evidence>